<dbReference type="Proteomes" id="UP001417504">
    <property type="component" value="Unassembled WGS sequence"/>
</dbReference>
<proteinExistence type="predicted"/>
<dbReference type="AlphaFoldDB" id="A0AAP0IWV1"/>
<feature type="region of interest" description="Disordered" evidence="1">
    <location>
        <begin position="1"/>
        <end position="69"/>
    </location>
</feature>
<evidence type="ECO:0000313" key="2">
    <source>
        <dbReference type="EMBL" id="KAK9123244.1"/>
    </source>
</evidence>
<keyword evidence="3" id="KW-1185">Reference proteome</keyword>
<feature type="compositionally biased region" description="Low complexity" evidence="1">
    <location>
        <begin position="1"/>
        <end position="12"/>
    </location>
</feature>
<reference evidence="2 3" key="1">
    <citation type="submission" date="2024-01" db="EMBL/GenBank/DDBJ databases">
        <title>Genome assemblies of Stephania.</title>
        <authorList>
            <person name="Yang L."/>
        </authorList>
    </citation>
    <scope>NUCLEOTIDE SEQUENCE [LARGE SCALE GENOMIC DNA]</scope>
    <source>
        <strain evidence="2">QJT</strain>
        <tissue evidence="2">Leaf</tissue>
    </source>
</reference>
<feature type="region of interest" description="Disordered" evidence="1">
    <location>
        <begin position="124"/>
        <end position="155"/>
    </location>
</feature>
<feature type="compositionally biased region" description="Basic and acidic residues" evidence="1">
    <location>
        <begin position="21"/>
        <end position="32"/>
    </location>
</feature>
<organism evidence="2 3">
    <name type="scientific">Stephania japonica</name>
    <dbReference type="NCBI Taxonomy" id="461633"/>
    <lineage>
        <taxon>Eukaryota</taxon>
        <taxon>Viridiplantae</taxon>
        <taxon>Streptophyta</taxon>
        <taxon>Embryophyta</taxon>
        <taxon>Tracheophyta</taxon>
        <taxon>Spermatophyta</taxon>
        <taxon>Magnoliopsida</taxon>
        <taxon>Ranunculales</taxon>
        <taxon>Menispermaceae</taxon>
        <taxon>Menispermoideae</taxon>
        <taxon>Cissampelideae</taxon>
        <taxon>Stephania</taxon>
    </lineage>
</organism>
<feature type="compositionally biased region" description="Low complexity" evidence="1">
    <location>
        <begin position="39"/>
        <end position="61"/>
    </location>
</feature>
<dbReference type="InterPro" id="IPR040381">
    <property type="entry name" value="At4g14450-like"/>
</dbReference>
<dbReference type="EMBL" id="JBBNAE010000005">
    <property type="protein sequence ID" value="KAK9123244.1"/>
    <property type="molecule type" value="Genomic_DNA"/>
</dbReference>
<accession>A0AAP0IWV1</accession>
<dbReference type="PANTHER" id="PTHR33912:SF3">
    <property type="entry name" value="OS01G0939400 PROTEIN"/>
    <property type="match status" value="1"/>
</dbReference>
<name>A0AAP0IWV1_9MAGN</name>
<feature type="region of interest" description="Disordered" evidence="1">
    <location>
        <begin position="89"/>
        <end position="108"/>
    </location>
</feature>
<comment type="caution">
    <text evidence="2">The sequence shown here is derived from an EMBL/GenBank/DDBJ whole genome shotgun (WGS) entry which is preliminary data.</text>
</comment>
<dbReference type="PANTHER" id="PTHR33912">
    <property type="entry name" value="OS01G0939400 PROTEIN"/>
    <property type="match status" value="1"/>
</dbReference>
<protein>
    <submittedName>
        <fullName evidence="2">Uncharacterized protein</fullName>
    </submittedName>
</protein>
<feature type="compositionally biased region" description="Low complexity" evidence="1">
    <location>
        <begin position="89"/>
        <end position="99"/>
    </location>
</feature>
<evidence type="ECO:0000313" key="3">
    <source>
        <dbReference type="Proteomes" id="UP001417504"/>
    </source>
</evidence>
<sequence>MSLVDYASSSSGSDDEDDKHDEESRDIKHEESTLAAPLHSNNQSVCSSSQHSGGHSHPSSSTTEKLPDASLLLNSHSSLNSTMKLPDASLLLNSPSLPSHQFSGNDHSSRVAAAIEKNARKRELNVSASSASSLRRGKLPKGNLPHLKNVSNSDVGLLVPPQLSGRFVSDSVN</sequence>
<gene>
    <name evidence="2" type="ORF">Sjap_012846</name>
</gene>
<evidence type="ECO:0000256" key="1">
    <source>
        <dbReference type="SAM" id="MobiDB-lite"/>
    </source>
</evidence>